<evidence type="ECO:0000256" key="3">
    <source>
        <dbReference type="SAM" id="SignalP"/>
    </source>
</evidence>
<evidence type="ECO:0008006" key="6">
    <source>
        <dbReference type="Google" id="ProtNLM"/>
    </source>
</evidence>
<feature type="signal peptide" evidence="3">
    <location>
        <begin position="1"/>
        <end position="18"/>
    </location>
</feature>
<feature type="chain" id="PRO_5046535568" description="Acetylxylan esterase" evidence="3">
    <location>
        <begin position="19"/>
        <end position="240"/>
    </location>
</feature>
<keyword evidence="5" id="KW-1185">Reference proteome</keyword>
<evidence type="ECO:0000313" key="4">
    <source>
        <dbReference type="EMBL" id="GAB0133155.1"/>
    </source>
</evidence>
<dbReference type="SMART" id="SM01110">
    <property type="entry name" value="Cutinase"/>
    <property type="match status" value="1"/>
</dbReference>
<accession>A0ABQ0CI82</accession>
<protein>
    <recommendedName>
        <fullName evidence="6">Acetylxylan esterase</fullName>
    </recommendedName>
</protein>
<keyword evidence="1" id="KW-0378">Hydrolase</keyword>
<gene>
    <name evidence="4" type="primary">g1570</name>
    <name evidence="4" type="ORF">EsDP_00001570</name>
</gene>
<dbReference type="PANTHER" id="PTHR33630">
    <property type="entry name" value="CUTINASE RV1984C-RELATED-RELATED"/>
    <property type="match status" value="1"/>
</dbReference>
<dbReference type="InterPro" id="IPR029058">
    <property type="entry name" value="AB_hydrolase_fold"/>
</dbReference>
<evidence type="ECO:0000313" key="5">
    <source>
        <dbReference type="Proteomes" id="UP001562357"/>
    </source>
</evidence>
<dbReference type="Pfam" id="PF01083">
    <property type="entry name" value="Cutinase"/>
    <property type="match status" value="1"/>
</dbReference>
<proteinExistence type="predicted"/>
<sequence length="240" mass="25131">MQLITSIGLLATLQATLAHPQQSQDRCPTVHVIAARGTGVQPGYDILLPLVDKIKSTYAGATSEALGYPACGGGSSCGGISYKISAEMGTVAVAKAVNEFHKKCPETQLVLMGCSQGSQIIDNALCGGDDPSPPNPASSGTTNAAVPICPSAAKMVKAAIFVGNPRFQPAFSYAVGTCKSGYGFDARPESFTCPNGDKIRSYCDKEDPYCCHGHDSKVHGEYVQKYGEKILEYVNSKLAG</sequence>
<reference evidence="5" key="1">
    <citation type="submission" date="2024-06" db="EMBL/GenBank/DDBJ databases">
        <title>Draft Genome Sequences of Epichloe bromicola Strains Isolated from Elymus ciliaris.</title>
        <authorList>
            <consortium name="Epichloe bromicola genome sequencing consortium"/>
            <person name="Miura A."/>
            <person name="Imano S."/>
            <person name="Ashida A."/>
            <person name="Sato I."/>
            <person name="Chiba S."/>
            <person name="Tanaka A."/>
            <person name="Camagna M."/>
            <person name="Takemoto D."/>
        </authorList>
    </citation>
    <scope>NUCLEOTIDE SEQUENCE [LARGE SCALE GENOMIC DNA]</scope>
    <source>
        <strain evidence="5">DP</strain>
    </source>
</reference>
<keyword evidence="3" id="KW-0732">Signal</keyword>
<dbReference type="PANTHER" id="PTHR33630:SF13">
    <property type="entry name" value="ACETYLXYLAN ESTERASE"/>
    <property type="match status" value="1"/>
</dbReference>
<dbReference type="InterPro" id="IPR000675">
    <property type="entry name" value="Cutinase/axe"/>
</dbReference>
<dbReference type="SUPFAM" id="SSF53474">
    <property type="entry name" value="alpha/beta-Hydrolases"/>
    <property type="match status" value="1"/>
</dbReference>
<dbReference type="Gene3D" id="3.40.50.1820">
    <property type="entry name" value="alpha/beta hydrolase"/>
    <property type="match status" value="1"/>
</dbReference>
<evidence type="ECO:0000256" key="1">
    <source>
        <dbReference type="ARBA" id="ARBA00022801"/>
    </source>
</evidence>
<dbReference type="Proteomes" id="UP001562357">
    <property type="component" value="Unassembled WGS sequence"/>
</dbReference>
<name>A0ABQ0CI82_9HYPO</name>
<evidence type="ECO:0000256" key="2">
    <source>
        <dbReference type="ARBA" id="ARBA00023157"/>
    </source>
</evidence>
<keyword evidence="2" id="KW-1015">Disulfide bond</keyword>
<dbReference type="EMBL" id="BAAFGZ010000035">
    <property type="protein sequence ID" value="GAB0133155.1"/>
    <property type="molecule type" value="Genomic_DNA"/>
</dbReference>
<comment type="caution">
    <text evidence="4">The sequence shown here is derived from an EMBL/GenBank/DDBJ whole genome shotgun (WGS) entry which is preliminary data.</text>
</comment>
<organism evidence="4 5">
    <name type="scientific">Epichloe bromicola</name>
    <dbReference type="NCBI Taxonomy" id="79588"/>
    <lineage>
        <taxon>Eukaryota</taxon>
        <taxon>Fungi</taxon>
        <taxon>Dikarya</taxon>
        <taxon>Ascomycota</taxon>
        <taxon>Pezizomycotina</taxon>
        <taxon>Sordariomycetes</taxon>
        <taxon>Hypocreomycetidae</taxon>
        <taxon>Hypocreales</taxon>
        <taxon>Clavicipitaceae</taxon>
        <taxon>Epichloe</taxon>
    </lineage>
</organism>